<feature type="domain" description="Glycine zipper 2TM" evidence="2">
    <location>
        <begin position="55"/>
        <end position="87"/>
    </location>
</feature>
<dbReference type="Pfam" id="PF05433">
    <property type="entry name" value="Rick_17kDa_Anti"/>
    <property type="match status" value="1"/>
</dbReference>
<proteinExistence type="predicted"/>
<comment type="caution">
    <text evidence="3">The sequence shown here is derived from an EMBL/GenBank/DDBJ whole genome shotgun (WGS) entry which is preliminary data.</text>
</comment>
<dbReference type="EMBL" id="JBHSPP010000005">
    <property type="protein sequence ID" value="MFC5705289.1"/>
    <property type="molecule type" value="Genomic_DNA"/>
</dbReference>
<accession>A0ABW0Y6B6</accession>
<sequence>MKRIAFIAASLLILTISPAMAGTSAKVEYGTVQESRLVGTPSTSSHQQGSRPLRTIGAAALGAAAGSQFGGGSGQTIATVTGAIAGAEVSRRRQGDQGAAPTGQSVELLIKTEAGTLLNVVQESDPKLSFNKGDRVRILTSGTDTQVDKTL</sequence>
<reference evidence="4" key="1">
    <citation type="journal article" date="2019" name="Int. J. Syst. Evol. Microbiol.">
        <title>The Global Catalogue of Microorganisms (GCM) 10K type strain sequencing project: providing services to taxonomists for standard genome sequencing and annotation.</title>
        <authorList>
            <consortium name="The Broad Institute Genomics Platform"/>
            <consortium name="The Broad Institute Genome Sequencing Center for Infectious Disease"/>
            <person name="Wu L."/>
            <person name="Ma J."/>
        </authorList>
    </citation>
    <scope>NUCLEOTIDE SEQUENCE [LARGE SCALE GENOMIC DNA]</scope>
    <source>
        <strain evidence="4">KCTC 15012</strain>
    </source>
</reference>
<dbReference type="Proteomes" id="UP001596132">
    <property type="component" value="Unassembled WGS sequence"/>
</dbReference>
<dbReference type="InterPro" id="IPR008816">
    <property type="entry name" value="Gly_zipper_2TM_dom"/>
</dbReference>
<keyword evidence="4" id="KW-1185">Reference proteome</keyword>
<name>A0ABW0Y6B6_9GAMM</name>
<protein>
    <submittedName>
        <fullName evidence="3">Glycine zipper 2TM domain-containing protein</fullName>
    </submittedName>
</protein>
<dbReference type="RefSeq" id="WP_042640137.1">
    <property type="nucleotide sequence ID" value="NZ_CDDF01000005.1"/>
</dbReference>
<feature type="signal peptide" evidence="1">
    <location>
        <begin position="1"/>
        <end position="21"/>
    </location>
</feature>
<feature type="chain" id="PRO_5047107607" evidence="1">
    <location>
        <begin position="22"/>
        <end position="151"/>
    </location>
</feature>
<evidence type="ECO:0000256" key="1">
    <source>
        <dbReference type="SAM" id="SignalP"/>
    </source>
</evidence>
<evidence type="ECO:0000313" key="3">
    <source>
        <dbReference type="EMBL" id="MFC5705289.1"/>
    </source>
</evidence>
<gene>
    <name evidence="3" type="ORF">ACFPVW_04205</name>
</gene>
<keyword evidence="1" id="KW-0732">Signal</keyword>
<organism evidence="3 4">
    <name type="scientific">Aeromonas eucrenophila</name>
    <dbReference type="NCBI Taxonomy" id="649"/>
    <lineage>
        <taxon>Bacteria</taxon>
        <taxon>Pseudomonadati</taxon>
        <taxon>Pseudomonadota</taxon>
        <taxon>Gammaproteobacteria</taxon>
        <taxon>Aeromonadales</taxon>
        <taxon>Aeromonadaceae</taxon>
        <taxon>Aeromonas</taxon>
    </lineage>
</organism>
<evidence type="ECO:0000259" key="2">
    <source>
        <dbReference type="Pfam" id="PF05433"/>
    </source>
</evidence>
<evidence type="ECO:0000313" key="4">
    <source>
        <dbReference type="Proteomes" id="UP001596132"/>
    </source>
</evidence>